<comment type="caution">
    <text evidence="2">The sequence shown here is derived from an EMBL/GenBank/DDBJ whole genome shotgun (WGS) entry which is preliminary data.</text>
</comment>
<keyword evidence="1" id="KW-0472">Membrane</keyword>
<dbReference type="AlphaFoldDB" id="A0A920BNM5"/>
<dbReference type="Proteomes" id="UP000677082">
    <property type="component" value="Unassembled WGS sequence"/>
</dbReference>
<keyword evidence="1" id="KW-1133">Transmembrane helix</keyword>
<sequence>MSVVTVNDPHRERRITYWVLGIIFLLMAGTGVAIFHTNKESDESLDKAAQLSAALASAGIRAPSTNQIVGVLGNDGGAVCADPASALNKGILYGQLTNGAAGPGQRPVIADNNVLHGQLLIMKIYCPDQLAKLQEIADDLKLADVA</sequence>
<proteinExistence type="predicted"/>
<reference evidence="2 3" key="1">
    <citation type="submission" date="2021-03" db="EMBL/GenBank/DDBJ databases">
        <title>Whole genome shotgun sequence of Actinoplanes toevensis NBRC 105298.</title>
        <authorList>
            <person name="Komaki H."/>
            <person name="Tamura T."/>
        </authorList>
    </citation>
    <scope>NUCLEOTIDE SEQUENCE [LARGE SCALE GENOMIC DNA]</scope>
    <source>
        <strain evidence="2 3">NBRC 105298</strain>
    </source>
</reference>
<dbReference type="RefSeq" id="WP_246607944.1">
    <property type="nucleotide sequence ID" value="NZ_BOQN01000102.1"/>
</dbReference>
<evidence type="ECO:0000313" key="3">
    <source>
        <dbReference type="Proteomes" id="UP000677082"/>
    </source>
</evidence>
<gene>
    <name evidence="2" type="ORF">Ato02nite_077450</name>
</gene>
<keyword evidence="1" id="KW-0812">Transmembrane</keyword>
<name>A0A920BNM5_9ACTN</name>
<dbReference type="EMBL" id="BOQN01000102">
    <property type="protein sequence ID" value="GIM95952.1"/>
    <property type="molecule type" value="Genomic_DNA"/>
</dbReference>
<evidence type="ECO:0000313" key="2">
    <source>
        <dbReference type="EMBL" id="GIM95952.1"/>
    </source>
</evidence>
<feature type="transmembrane region" description="Helical" evidence="1">
    <location>
        <begin position="15"/>
        <end position="35"/>
    </location>
</feature>
<keyword evidence="3" id="KW-1185">Reference proteome</keyword>
<evidence type="ECO:0000256" key="1">
    <source>
        <dbReference type="SAM" id="Phobius"/>
    </source>
</evidence>
<protein>
    <submittedName>
        <fullName evidence="2">Uncharacterized protein</fullName>
    </submittedName>
</protein>
<accession>A0A920BNM5</accession>
<organism evidence="2 3">
    <name type="scientific">Paractinoplanes toevensis</name>
    <dbReference type="NCBI Taxonomy" id="571911"/>
    <lineage>
        <taxon>Bacteria</taxon>
        <taxon>Bacillati</taxon>
        <taxon>Actinomycetota</taxon>
        <taxon>Actinomycetes</taxon>
        <taxon>Micromonosporales</taxon>
        <taxon>Micromonosporaceae</taxon>
        <taxon>Paractinoplanes</taxon>
    </lineage>
</organism>